<evidence type="ECO:0000256" key="1">
    <source>
        <dbReference type="SAM" id="SignalP"/>
    </source>
</evidence>
<organism evidence="3 4">
    <name type="scientific">Pseudoalteromonas luteoviolacea S4060-1</name>
    <dbReference type="NCBI Taxonomy" id="1365257"/>
    <lineage>
        <taxon>Bacteria</taxon>
        <taxon>Pseudomonadati</taxon>
        <taxon>Pseudomonadota</taxon>
        <taxon>Gammaproteobacteria</taxon>
        <taxon>Alteromonadales</taxon>
        <taxon>Pseudoalteromonadaceae</taxon>
        <taxon>Pseudoalteromonas</taxon>
    </lineage>
</organism>
<dbReference type="EMBL" id="AUXX01000030">
    <property type="protein sequence ID" value="KZN64144.1"/>
    <property type="molecule type" value="Genomic_DNA"/>
</dbReference>
<protein>
    <recommendedName>
        <fullName evidence="2">DUF8213 domain-containing protein</fullName>
    </recommendedName>
</protein>
<proteinExistence type="predicted"/>
<dbReference type="Pfam" id="PF26641">
    <property type="entry name" value="DUF8213"/>
    <property type="match status" value="1"/>
</dbReference>
<gene>
    <name evidence="3" type="ORF">N478_22970</name>
</gene>
<reference evidence="3 4" key="1">
    <citation type="submission" date="2013-07" db="EMBL/GenBank/DDBJ databases">
        <title>Comparative Genomic and Metabolomic Analysis of Twelve Strains of Pseudoalteromonas luteoviolacea.</title>
        <authorList>
            <person name="Vynne N.G."/>
            <person name="Mansson M."/>
            <person name="Gram L."/>
        </authorList>
    </citation>
    <scope>NUCLEOTIDE SEQUENCE [LARGE SCALE GENOMIC DNA]</scope>
    <source>
        <strain evidence="3 4">S4060-1</strain>
    </source>
</reference>
<dbReference type="PATRIC" id="fig|1365257.3.peg.3409"/>
<accession>A0A162AZG1</accession>
<evidence type="ECO:0000313" key="4">
    <source>
        <dbReference type="Proteomes" id="UP000076661"/>
    </source>
</evidence>
<dbReference type="AlphaFoldDB" id="A0A162AZG1"/>
<keyword evidence="1" id="KW-0732">Signal</keyword>
<evidence type="ECO:0000259" key="2">
    <source>
        <dbReference type="Pfam" id="PF26641"/>
    </source>
</evidence>
<comment type="caution">
    <text evidence="3">The sequence shown here is derived from an EMBL/GenBank/DDBJ whole genome shotgun (WGS) entry which is preliminary data.</text>
</comment>
<feature type="domain" description="DUF8213" evidence="2">
    <location>
        <begin position="201"/>
        <end position="257"/>
    </location>
</feature>
<sequence length="267" mass="29380">MKKLAAIAFALCTLGSNVSNANEGITIQSEDYGVSGYFDTTLNASSLKNTISNKDNTVKFSLSDDLNNQISSSITFNGNTFNLKLDNVNKTVDISGFDINNKKLINSEKLKSSLTRIFRDSQNHVEDILNAQTKLDKESKIVLFKFFEFLSTYPVGMPLEQTIEQDLSAQGWTDLCPYMGKYKTAIWDVTYVGVKTQRYKVGGHGFCAARCGAGCPMFGDGQYTQDCLNHDACADVEGEQLGVCGDEWTSASDDFWFSPDCTTPPSS</sequence>
<name>A0A162AZG1_9GAMM</name>
<dbReference type="RefSeq" id="WP_063381878.1">
    <property type="nucleotide sequence ID" value="NZ_AUXX01000030.1"/>
</dbReference>
<evidence type="ECO:0000313" key="3">
    <source>
        <dbReference type="EMBL" id="KZN64144.1"/>
    </source>
</evidence>
<dbReference type="InterPro" id="IPR058526">
    <property type="entry name" value="DUF8213"/>
</dbReference>
<dbReference type="Proteomes" id="UP000076661">
    <property type="component" value="Unassembled WGS sequence"/>
</dbReference>
<feature type="chain" id="PRO_5007831569" description="DUF8213 domain-containing protein" evidence="1">
    <location>
        <begin position="22"/>
        <end position="267"/>
    </location>
</feature>
<feature type="signal peptide" evidence="1">
    <location>
        <begin position="1"/>
        <end position="21"/>
    </location>
</feature>